<accession>A0A8T0LDK7</accession>
<protein>
    <submittedName>
        <fullName evidence="3">Uncharacterized protein</fullName>
    </submittedName>
</protein>
<gene>
    <name evidence="3" type="ORF">HKW66_Vig0008810</name>
</gene>
<comment type="subcellular location">
    <subcellularLocation>
        <location evidence="1">Virion</location>
    </subcellularLocation>
</comment>
<evidence type="ECO:0000313" key="4">
    <source>
        <dbReference type="Proteomes" id="UP000743370"/>
    </source>
</evidence>
<dbReference type="Pfam" id="PF03216">
    <property type="entry name" value="Rhabdo_ncap_2"/>
    <property type="match status" value="1"/>
</dbReference>
<evidence type="ECO:0000256" key="1">
    <source>
        <dbReference type="ARBA" id="ARBA00004328"/>
    </source>
</evidence>
<dbReference type="InterPro" id="IPR004902">
    <property type="entry name" value="Rhabdo_ncap_2"/>
</dbReference>
<reference evidence="3 4" key="1">
    <citation type="submission" date="2020-05" db="EMBL/GenBank/DDBJ databases">
        <title>Vigna angularis (adzuki bean) Var. LongXiaoDou No. 4 denovo assembly.</title>
        <authorList>
            <person name="Xiang H."/>
        </authorList>
    </citation>
    <scope>NUCLEOTIDE SEQUENCE [LARGE SCALE GENOMIC DNA]</scope>
    <source>
        <tissue evidence="3">Leaf</tissue>
    </source>
</reference>
<comment type="caution">
    <text evidence="3">The sequence shown here is derived from an EMBL/GenBank/DDBJ whole genome shotgun (WGS) entry which is preliminary data.</text>
</comment>
<evidence type="ECO:0000256" key="2">
    <source>
        <dbReference type="SAM" id="MobiDB-lite"/>
    </source>
</evidence>
<proteinExistence type="predicted"/>
<name>A0A8T0LDK7_PHAAN</name>
<feature type="compositionally biased region" description="Polar residues" evidence="2">
    <location>
        <begin position="12"/>
        <end position="30"/>
    </location>
</feature>
<dbReference type="Proteomes" id="UP000743370">
    <property type="component" value="Unassembled WGS sequence"/>
</dbReference>
<evidence type="ECO:0000313" key="3">
    <source>
        <dbReference type="EMBL" id="KAG2410216.1"/>
    </source>
</evidence>
<dbReference type="EMBL" id="JABFOF010000001">
    <property type="protein sequence ID" value="KAG2410216.1"/>
    <property type="molecule type" value="Genomic_DNA"/>
</dbReference>
<dbReference type="AlphaFoldDB" id="A0A8T0LDK7"/>
<feature type="region of interest" description="Disordered" evidence="2">
    <location>
        <begin position="1"/>
        <end position="38"/>
    </location>
</feature>
<organism evidence="3 4">
    <name type="scientific">Phaseolus angularis</name>
    <name type="common">Azuki bean</name>
    <name type="synonym">Vigna angularis</name>
    <dbReference type="NCBI Taxonomy" id="3914"/>
    <lineage>
        <taxon>Eukaryota</taxon>
        <taxon>Viridiplantae</taxon>
        <taxon>Streptophyta</taxon>
        <taxon>Embryophyta</taxon>
        <taxon>Tracheophyta</taxon>
        <taxon>Spermatophyta</taxon>
        <taxon>Magnoliopsida</taxon>
        <taxon>eudicotyledons</taxon>
        <taxon>Gunneridae</taxon>
        <taxon>Pentapetalae</taxon>
        <taxon>rosids</taxon>
        <taxon>fabids</taxon>
        <taxon>Fabales</taxon>
        <taxon>Fabaceae</taxon>
        <taxon>Papilionoideae</taxon>
        <taxon>50 kb inversion clade</taxon>
        <taxon>NPAAA clade</taxon>
        <taxon>indigoferoid/millettioid clade</taxon>
        <taxon>Phaseoleae</taxon>
        <taxon>Vigna</taxon>
    </lineage>
</organism>
<sequence length="456" mass="51792">MEEFLTKLRKSGPSSSGASGNRQSTQSPVYSQILPPTTTPTIQTSALNYVENRFRKIGMLTLDGRPETKDFPDDKLRGQKAIRLIPLEDSQVCRLGKELFQLINSISQYHLGSIFILAFQLKTPGDGRTERMFPAFDELEIPEDVDYFSLNRSGMLYDGYATTIHESGEIYENAMAYSFLACSILKFFVRSVENYSNSLRHIQSGFRKFYARDFPLGAINIRRETISRIHDLFSDSVLLQNTLYRFLYNANHRGMVCDVQSFIYDTHLTYTGMHVVPIAFKLCEAFQCSSVQFLALIYAKIFEHQIRALETAFLLLDSKEESYRRQMWKYARIFDHTFLLPLQTKRCPKFAFILACILKNESPAANSRILEIKQFEEIPQSERESLLNLKSLKCKFDFLSHASLIFASPSSHQDGVCLPPSVLLDSTVPLVLSLPPLIPPTTDTGASSSHRGSSSV</sequence>